<evidence type="ECO:0000313" key="2">
    <source>
        <dbReference type="Proteomes" id="UP000039865"/>
    </source>
</evidence>
<protein>
    <submittedName>
        <fullName evidence="1">Uncharacterized protein</fullName>
    </submittedName>
</protein>
<proteinExistence type="predicted"/>
<dbReference type="EMBL" id="CCKQ01003600">
    <property type="protein sequence ID" value="CDW74732.1"/>
    <property type="molecule type" value="Genomic_DNA"/>
</dbReference>
<dbReference type="InParanoid" id="A0A077ZYP3"/>
<keyword evidence="2" id="KW-1185">Reference proteome</keyword>
<dbReference type="AlphaFoldDB" id="A0A077ZYP3"/>
<dbReference type="Proteomes" id="UP000039865">
    <property type="component" value="Unassembled WGS sequence"/>
</dbReference>
<evidence type="ECO:0000313" key="1">
    <source>
        <dbReference type="EMBL" id="CDW74732.1"/>
    </source>
</evidence>
<reference evidence="1 2" key="1">
    <citation type="submission" date="2014-06" db="EMBL/GenBank/DDBJ databases">
        <authorList>
            <person name="Swart Estienne"/>
        </authorList>
    </citation>
    <scope>NUCLEOTIDE SEQUENCE [LARGE SCALE GENOMIC DNA]</scope>
    <source>
        <strain evidence="1 2">130c</strain>
    </source>
</reference>
<name>A0A077ZYP3_STYLE</name>
<sequence length="96" mass="11119">MLRCVAEHGPQCLMAIQLLKEETKIPGIDDKLEFLKQKYLEDEDFKRTIDNLDIKGDIDSLDDMIGACRKLSEEKCEIIKVKLEELFDFKAIDLTN</sequence>
<gene>
    <name evidence="1" type="primary">Contig10837.g11582</name>
    <name evidence="1" type="ORF">STYLEM_3714</name>
</gene>
<organism evidence="1 2">
    <name type="scientific">Stylonychia lemnae</name>
    <name type="common">Ciliate</name>
    <dbReference type="NCBI Taxonomy" id="5949"/>
    <lineage>
        <taxon>Eukaryota</taxon>
        <taxon>Sar</taxon>
        <taxon>Alveolata</taxon>
        <taxon>Ciliophora</taxon>
        <taxon>Intramacronucleata</taxon>
        <taxon>Spirotrichea</taxon>
        <taxon>Stichotrichia</taxon>
        <taxon>Sporadotrichida</taxon>
        <taxon>Oxytrichidae</taxon>
        <taxon>Stylonychinae</taxon>
        <taxon>Stylonychia</taxon>
    </lineage>
</organism>
<accession>A0A077ZYP3</accession>